<evidence type="ECO:0000256" key="2">
    <source>
        <dbReference type="SAM" id="Phobius"/>
    </source>
</evidence>
<sequence>MQQMTRIYAGTAVLLIAALLGGLLFFVTVGKERDPYSTCRQGQTATGAGSVGGPFTLVNEAGISVTDKDVISKPSLIYFGYTFCPDVCPIDNARNAEATDILEKRGLDVQSVFISVDPKRDTPSVLRAFTQNLSPKMIGLTGSEDQVKAAAKEYHAYYHIQDPTQKYYLFDHSTYTYLMMPGKGFLDFFRRDVSPQQMADRVACFMGAR</sequence>
<accession>A0A1J5QFK2</accession>
<keyword evidence="2" id="KW-0812">Transmembrane</keyword>
<name>A0A1J5QFK2_9ZZZZ</name>
<gene>
    <name evidence="3" type="ORF">GALL_435800</name>
</gene>
<dbReference type="Gene3D" id="3.40.30.10">
    <property type="entry name" value="Glutaredoxin"/>
    <property type="match status" value="1"/>
</dbReference>
<evidence type="ECO:0000256" key="1">
    <source>
        <dbReference type="ARBA" id="ARBA00010996"/>
    </source>
</evidence>
<dbReference type="SUPFAM" id="SSF52833">
    <property type="entry name" value="Thioredoxin-like"/>
    <property type="match status" value="1"/>
</dbReference>
<proteinExistence type="inferred from homology"/>
<dbReference type="PANTHER" id="PTHR12151:SF25">
    <property type="entry name" value="LINALOOL DEHYDRATASE_ISOMERASE DOMAIN-CONTAINING PROTEIN"/>
    <property type="match status" value="1"/>
</dbReference>
<dbReference type="FunFam" id="3.40.30.10:FF:000013">
    <property type="entry name" value="Blast:Protein SCO1 homolog, mitochondrial"/>
    <property type="match status" value="1"/>
</dbReference>
<dbReference type="InterPro" id="IPR003782">
    <property type="entry name" value="SCO1/SenC"/>
</dbReference>
<reference evidence="3" key="1">
    <citation type="submission" date="2016-10" db="EMBL/GenBank/DDBJ databases">
        <title>Sequence of Gallionella enrichment culture.</title>
        <authorList>
            <person name="Poehlein A."/>
            <person name="Muehling M."/>
            <person name="Daniel R."/>
        </authorList>
    </citation>
    <scope>NUCLEOTIDE SEQUENCE</scope>
</reference>
<protein>
    <submittedName>
        <fullName evidence="3">Uncharacterized protein</fullName>
    </submittedName>
</protein>
<comment type="similarity">
    <text evidence="1">Belongs to the SCO1/2 family.</text>
</comment>
<feature type="transmembrane region" description="Helical" evidence="2">
    <location>
        <begin position="7"/>
        <end position="29"/>
    </location>
</feature>
<dbReference type="AlphaFoldDB" id="A0A1J5QFK2"/>
<dbReference type="PANTHER" id="PTHR12151">
    <property type="entry name" value="ELECTRON TRANSPORT PROTIN SCO1/SENC FAMILY MEMBER"/>
    <property type="match status" value="1"/>
</dbReference>
<dbReference type="Pfam" id="PF02630">
    <property type="entry name" value="SCO1-SenC"/>
    <property type="match status" value="1"/>
</dbReference>
<evidence type="ECO:0000313" key="3">
    <source>
        <dbReference type="EMBL" id="OIQ74765.1"/>
    </source>
</evidence>
<keyword evidence="2" id="KW-0472">Membrane</keyword>
<organism evidence="3">
    <name type="scientific">mine drainage metagenome</name>
    <dbReference type="NCBI Taxonomy" id="410659"/>
    <lineage>
        <taxon>unclassified sequences</taxon>
        <taxon>metagenomes</taxon>
        <taxon>ecological metagenomes</taxon>
    </lineage>
</organism>
<dbReference type="EMBL" id="MLJW01002392">
    <property type="protein sequence ID" value="OIQ74765.1"/>
    <property type="molecule type" value="Genomic_DNA"/>
</dbReference>
<keyword evidence="2" id="KW-1133">Transmembrane helix</keyword>
<comment type="caution">
    <text evidence="3">The sequence shown here is derived from an EMBL/GenBank/DDBJ whole genome shotgun (WGS) entry which is preliminary data.</text>
</comment>
<dbReference type="CDD" id="cd02968">
    <property type="entry name" value="SCO"/>
    <property type="match status" value="1"/>
</dbReference>
<dbReference type="InterPro" id="IPR036249">
    <property type="entry name" value="Thioredoxin-like_sf"/>
</dbReference>